<sequence>MKTLDVQALHHGIEQTLTQLKQQSQHMKSLESQINQIISLDGALKGEAGEAIRAFYAECHIPFLQFFQVTIEEYSAALKKIKNALHAFESNENGFISQSFLEHELDQGLKNAERAVSDIVSDVSSAIGKVSHIIDLPSVDESAFQASYQKAWLNISKTIGTLHAFDREQASALNETKSSIHTMKQYIDTLGKMFTGPKIEIASYQKGSILKDEEDKKISSNLSELDKKIDNPDENPMMVMLKKLNDKERSNVDTVVHNETHRRINREVKANDPSLTPLQKEALKRKNRIHGDIRVINGKLYNVKGIKKLKEFDIADEVITDPSAIDYIGGRYTVYANKQIIRTYIANGKVRIEEVDNIPASRSHGNVKRILDGEVVSATENIILEYSGIYDGYRAITGKDPETSQNISSTDQAISAISIIPLMKIIKGGKYVFKIDQGKNVVKRVETVEKRVKGTRNSEKIHGVKDYIKDVESITGRKIPDNQRTLLKKELKENDYSNKLPREDVMKHRQDFQRKKDGLIDEWEKNTGQKWPTYSEPVLSKRGRVYIQKGDRYDAHHVIKNEHGGPNEWYNIHPAKRPDEHQSGIHRKDGPEKKLFK</sequence>
<dbReference type="InterPro" id="IPR006829">
    <property type="entry name" value="LXG_dom"/>
</dbReference>
<evidence type="ECO:0000256" key="1">
    <source>
        <dbReference type="ARBA" id="ARBA00004613"/>
    </source>
</evidence>
<feature type="region of interest" description="Disordered" evidence="4">
    <location>
        <begin position="559"/>
        <end position="597"/>
    </location>
</feature>
<evidence type="ECO:0000259" key="5">
    <source>
        <dbReference type="PROSITE" id="PS51756"/>
    </source>
</evidence>
<reference evidence="6 7" key="1">
    <citation type="submission" date="2024-06" db="EMBL/GenBank/DDBJ databases">
        <title>Construction of an artificial bacterial consortium using nitrogen cycle bacteria from Cuatro Cienegas Basin and a mangrove forest.</title>
        <authorList>
            <person name="Aguilera-Najera D."/>
            <person name="Marquez-Cianci L."/>
            <person name="Martinez-Perez E."/>
            <person name="Rosas-Barrera M."/>
            <person name="Rodriguez-Cruz U.E."/>
            <person name="Tapia-Lopez R."/>
            <person name="Eguiarte L.E."/>
            <person name="Souza-Saldivar V."/>
        </authorList>
    </citation>
    <scope>NUCLEOTIDE SEQUENCE [LARGE SCALE GENOMIC DNA]</scope>
    <source>
        <strain evidence="6 7">S14-15</strain>
    </source>
</reference>
<evidence type="ECO:0000313" key="6">
    <source>
        <dbReference type="EMBL" id="MER3121662.1"/>
    </source>
</evidence>
<dbReference type="EMBL" id="JBEOME010000005">
    <property type="protein sequence ID" value="MER3121662.1"/>
    <property type="molecule type" value="Genomic_DNA"/>
</dbReference>
<dbReference type="Proteomes" id="UP001467674">
    <property type="component" value="Unassembled WGS sequence"/>
</dbReference>
<protein>
    <submittedName>
        <fullName evidence="6">T7SS effector LXG polymorphic toxin</fullName>
    </submittedName>
</protein>
<organism evidence="6 7">
    <name type="scientific">Bacillus altitudinis</name>
    <dbReference type="NCBI Taxonomy" id="293387"/>
    <lineage>
        <taxon>Bacteria</taxon>
        <taxon>Bacillati</taxon>
        <taxon>Bacillota</taxon>
        <taxon>Bacilli</taxon>
        <taxon>Bacillales</taxon>
        <taxon>Bacillaceae</taxon>
        <taxon>Bacillus</taxon>
    </lineage>
</organism>
<dbReference type="RefSeq" id="WP_350385804.1">
    <property type="nucleotide sequence ID" value="NZ_JBEOME010000005.1"/>
</dbReference>
<feature type="domain" description="LXG" evidence="5">
    <location>
        <begin position="1"/>
        <end position="235"/>
    </location>
</feature>
<proteinExistence type="inferred from homology"/>
<dbReference type="PROSITE" id="PS51756">
    <property type="entry name" value="LXG"/>
    <property type="match status" value="1"/>
</dbReference>
<comment type="subcellular location">
    <subcellularLocation>
        <location evidence="1">Secreted</location>
    </subcellularLocation>
</comment>
<comment type="similarity">
    <text evidence="3">In the N-terminal section; belongs to the LXG family.</text>
</comment>
<keyword evidence="2" id="KW-0964">Secreted</keyword>
<comment type="caution">
    <text evidence="6">The sequence shown here is derived from an EMBL/GenBank/DDBJ whole genome shotgun (WGS) entry which is preliminary data.</text>
</comment>
<dbReference type="InterPro" id="IPR027797">
    <property type="entry name" value="PT-TG_dom"/>
</dbReference>
<accession>A0ABV1S540</accession>
<feature type="compositionally biased region" description="Basic and acidic residues" evidence="4">
    <location>
        <begin position="576"/>
        <end position="597"/>
    </location>
</feature>
<dbReference type="Pfam" id="PF04740">
    <property type="entry name" value="LXG"/>
    <property type="match status" value="1"/>
</dbReference>
<evidence type="ECO:0000256" key="3">
    <source>
        <dbReference type="ARBA" id="ARBA00034117"/>
    </source>
</evidence>
<evidence type="ECO:0000256" key="4">
    <source>
        <dbReference type="SAM" id="MobiDB-lite"/>
    </source>
</evidence>
<dbReference type="Pfam" id="PF14449">
    <property type="entry name" value="PT-TG"/>
    <property type="match status" value="1"/>
</dbReference>
<evidence type="ECO:0000256" key="2">
    <source>
        <dbReference type="ARBA" id="ARBA00022525"/>
    </source>
</evidence>
<keyword evidence="7" id="KW-1185">Reference proteome</keyword>
<evidence type="ECO:0000313" key="7">
    <source>
        <dbReference type="Proteomes" id="UP001467674"/>
    </source>
</evidence>
<name>A0ABV1S540_BACAB</name>
<gene>
    <name evidence="6" type="ORF">ABQG71_10715</name>
</gene>